<comment type="similarity">
    <text evidence="1">Belongs to the type-I restriction system S methylase family.</text>
</comment>
<reference evidence="5" key="1">
    <citation type="submission" date="2023-05" db="EMBL/GenBank/DDBJ databases">
        <title>Cataloging the Phylogenetic Diversity of Human Bladder Bacteria.</title>
        <authorList>
            <person name="Du J."/>
        </authorList>
    </citation>
    <scope>NUCLEOTIDE SEQUENCE</scope>
    <source>
        <strain evidence="5">UMB9226</strain>
    </source>
</reference>
<evidence type="ECO:0000256" key="3">
    <source>
        <dbReference type="ARBA" id="ARBA00023125"/>
    </source>
</evidence>
<protein>
    <submittedName>
        <fullName evidence="5">Restriction endonuclease subunit S</fullName>
        <ecNumber evidence="5">3.1.21.-</ecNumber>
    </submittedName>
</protein>
<accession>A0AAW6XFV8</accession>
<evidence type="ECO:0000313" key="5">
    <source>
        <dbReference type="EMBL" id="MDK6502114.1"/>
    </source>
</evidence>
<dbReference type="Proteomes" id="UP001230300">
    <property type="component" value="Unassembled WGS sequence"/>
</dbReference>
<dbReference type="InterPro" id="IPR000055">
    <property type="entry name" value="Restrct_endonuc_typeI_TRD"/>
</dbReference>
<proteinExistence type="inferred from homology"/>
<sequence>MTKNDDKCVPALRFKGFNNDWAQRKLENLTNRVKSYSISHDAEVNQITGTKYIHYGDIHTGKVTRIQNESILPNIHDNNFVPLKNGDVIVADASEDYKGIADACVIDLPYQSYKIVSGLHTIAFRPNKELKPDFLYTYLHTSTFKHYGYRMGTGLKVFGISYKNLANMLIKLPDTKEQDKINKVLSLITYRIKLQQRKLQQLKLLKKAMLQDLFADKAVPKLRFRGFKDYWVPKKLGDIANFINGRAYKQNELLDKGKYKVLRVGNFYTNDSWYFSNLELKPQYYINKGDLVYTWSATFGPHIWRGEKVIYHYHIWKINLSKSLNKKFVFYLLKADKAKLLSNTNGSTMIHITKRNMESKTVLIPNTIEQSQIRNSLDNVSNLITFQQEKIAEVKQIKQFLLQNMFI</sequence>
<evidence type="ECO:0000313" key="6">
    <source>
        <dbReference type="Proteomes" id="UP001230300"/>
    </source>
</evidence>
<dbReference type="InterPro" id="IPR052021">
    <property type="entry name" value="Type-I_RS_S_subunit"/>
</dbReference>
<dbReference type="PANTHER" id="PTHR30408">
    <property type="entry name" value="TYPE-1 RESTRICTION ENZYME ECOKI SPECIFICITY PROTEIN"/>
    <property type="match status" value="1"/>
</dbReference>
<keyword evidence="5" id="KW-0540">Nuclease</keyword>
<dbReference type="Gene3D" id="3.90.220.20">
    <property type="entry name" value="DNA methylase specificity domains"/>
    <property type="match status" value="2"/>
</dbReference>
<evidence type="ECO:0000256" key="2">
    <source>
        <dbReference type="ARBA" id="ARBA00022747"/>
    </source>
</evidence>
<dbReference type="GO" id="GO:0009307">
    <property type="term" value="P:DNA restriction-modification system"/>
    <property type="evidence" value="ECO:0007669"/>
    <property type="project" value="UniProtKB-KW"/>
</dbReference>
<keyword evidence="2" id="KW-0680">Restriction system</keyword>
<dbReference type="GO" id="GO:0003677">
    <property type="term" value="F:DNA binding"/>
    <property type="evidence" value="ECO:0007669"/>
    <property type="project" value="UniProtKB-KW"/>
</dbReference>
<keyword evidence="5" id="KW-0255">Endonuclease</keyword>
<dbReference type="EC" id="3.1.21.-" evidence="5"/>
<dbReference type="EMBL" id="JASOGN010000006">
    <property type="protein sequence ID" value="MDK6502114.1"/>
    <property type="molecule type" value="Genomic_DNA"/>
</dbReference>
<evidence type="ECO:0000259" key="4">
    <source>
        <dbReference type="Pfam" id="PF01420"/>
    </source>
</evidence>
<dbReference type="GO" id="GO:0016787">
    <property type="term" value="F:hydrolase activity"/>
    <property type="evidence" value="ECO:0007669"/>
    <property type="project" value="UniProtKB-KW"/>
</dbReference>
<dbReference type="SUPFAM" id="SSF116734">
    <property type="entry name" value="DNA methylase specificity domain"/>
    <property type="match status" value="2"/>
</dbReference>
<gene>
    <name evidence="5" type="ORF">QP235_02670</name>
</gene>
<keyword evidence="3" id="KW-0238">DNA-binding</keyword>
<name>A0AAW6XFV8_9LACO</name>
<feature type="domain" description="Type I restriction modification DNA specificity" evidence="4">
    <location>
        <begin position="231"/>
        <end position="396"/>
    </location>
</feature>
<keyword evidence="5" id="KW-0378">Hydrolase</keyword>
<dbReference type="Pfam" id="PF01420">
    <property type="entry name" value="Methylase_S"/>
    <property type="match status" value="2"/>
</dbReference>
<dbReference type="GO" id="GO:0004519">
    <property type="term" value="F:endonuclease activity"/>
    <property type="evidence" value="ECO:0007669"/>
    <property type="project" value="UniProtKB-KW"/>
</dbReference>
<organism evidence="5 6">
    <name type="scientific">Lactobacillus crispatus</name>
    <dbReference type="NCBI Taxonomy" id="47770"/>
    <lineage>
        <taxon>Bacteria</taxon>
        <taxon>Bacillati</taxon>
        <taxon>Bacillota</taxon>
        <taxon>Bacilli</taxon>
        <taxon>Lactobacillales</taxon>
        <taxon>Lactobacillaceae</taxon>
        <taxon>Lactobacillus</taxon>
    </lineage>
</organism>
<dbReference type="PANTHER" id="PTHR30408:SF12">
    <property type="entry name" value="TYPE I RESTRICTION ENZYME MJAVIII SPECIFICITY SUBUNIT"/>
    <property type="match status" value="1"/>
</dbReference>
<dbReference type="AlphaFoldDB" id="A0AAW6XFV8"/>
<comment type="caution">
    <text evidence="5">The sequence shown here is derived from an EMBL/GenBank/DDBJ whole genome shotgun (WGS) entry which is preliminary data.</text>
</comment>
<dbReference type="InterPro" id="IPR044946">
    <property type="entry name" value="Restrct_endonuc_typeI_TRD_sf"/>
</dbReference>
<dbReference type="RefSeq" id="WP_285043442.1">
    <property type="nucleotide sequence ID" value="NZ_JASOGN010000006.1"/>
</dbReference>
<evidence type="ECO:0000256" key="1">
    <source>
        <dbReference type="ARBA" id="ARBA00010923"/>
    </source>
</evidence>
<feature type="domain" description="Type I restriction modification DNA specificity" evidence="4">
    <location>
        <begin position="19"/>
        <end position="203"/>
    </location>
</feature>
<dbReference type="CDD" id="cd17254">
    <property type="entry name" value="RMtype1_S_FclI-TRD1-CR1_like"/>
    <property type="match status" value="1"/>
</dbReference>